<dbReference type="Proteomes" id="UP000518887">
    <property type="component" value="Unassembled WGS sequence"/>
</dbReference>
<name>A0A7W8G6Q3_9SPIR</name>
<dbReference type="SUPFAM" id="SSF110997">
    <property type="entry name" value="Sporulation related repeat"/>
    <property type="match status" value="1"/>
</dbReference>
<dbReference type="RefSeq" id="WP_184656350.1">
    <property type="nucleotide sequence ID" value="NZ_JACHFQ010000001.1"/>
</dbReference>
<reference evidence="2 3" key="1">
    <citation type="submission" date="2020-08" db="EMBL/GenBank/DDBJ databases">
        <title>Genomic Encyclopedia of Type Strains, Phase IV (KMG-IV): sequencing the most valuable type-strain genomes for metagenomic binning, comparative biology and taxonomic classification.</title>
        <authorList>
            <person name="Goeker M."/>
        </authorList>
    </citation>
    <scope>NUCLEOTIDE SEQUENCE [LARGE SCALE GENOMIC DNA]</scope>
    <source>
        <strain evidence="2 3">DSM 103462</strain>
    </source>
</reference>
<evidence type="ECO:0000313" key="3">
    <source>
        <dbReference type="Proteomes" id="UP000518887"/>
    </source>
</evidence>
<comment type="caution">
    <text evidence="2">The sequence shown here is derived from an EMBL/GenBank/DDBJ whole genome shotgun (WGS) entry which is preliminary data.</text>
</comment>
<evidence type="ECO:0000259" key="1">
    <source>
        <dbReference type="PROSITE" id="PS51724"/>
    </source>
</evidence>
<organism evidence="2 3">
    <name type="scientific">Treponema ruminis</name>
    <dbReference type="NCBI Taxonomy" id="744515"/>
    <lineage>
        <taxon>Bacteria</taxon>
        <taxon>Pseudomonadati</taxon>
        <taxon>Spirochaetota</taxon>
        <taxon>Spirochaetia</taxon>
        <taxon>Spirochaetales</taxon>
        <taxon>Treponemataceae</taxon>
        <taxon>Treponema</taxon>
    </lineage>
</organism>
<sequence length="561" mass="64636">MKLKHFFTILIFFFVTSFSFSEDWFVCLGSFSDLKNARNYSLLLKANFFKNRIALAEVNGRKVYRVLYDSVCDSKEKARLLSERIYQRPYSVPCKLDDLWICTADEFLSFDDYGKTNSADSLKSNDINEIPLSDEKPYSVQVGSYKEESPAKRDQERLQAKNIDAYILKTYDDDTYISFDLHAGAFKTKEESEELQKELENIGIQGTKVSDFEDIKDSVEKFNSLASSTNISYGEGVTEIPDIFPEEVKTLISEFPINPNFQIETIEILDVENISETGYSESDFINERSLINNFDNVSAISKAVYKDDLYNKKIIVRIFSGSDGRFAGMKDNFLPNEGKEAFQVDFWAKTQVFNCYFYKQDGVFNLLGTTKDENQLISMEALNFSDEEFTALLGDMTNDSNLLIYPEVRKNLLTLPKKSSATKRDFVYFKLKQIGDDYAEERGYVNWARAIVGHWQANSYFIQDGKKITTGFFDLDYDYNSKQVHTQFMEAHEAISIDEKNHPSDIFDEPGWYVGSHFLNSSNELSFAKKSYIIAINSYEPDCFSEEALKDLAKDLQIWDK</sequence>
<protein>
    <recommendedName>
        <fullName evidence="1">SPOR domain-containing protein</fullName>
    </recommendedName>
</protein>
<proteinExistence type="predicted"/>
<dbReference type="PROSITE" id="PS51724">
    <property type="entry name" value="SPOR"/>
    <property type="match status" value="1"/>
</dbReference>
<gene>
    <name evidence="2" type="ORF">HNP76_000084</name>
</gene>
<keyword evidence="3" id="KW-1185">Reference proteome</keyword>
<dbReference type="AlphaFoldDB" id="A0A7W8G6Q3"/>
<evidence type="ECO:0000313" key="2">
    <source>
        <dbReference type="EMBL" id="MBB5224744.1"/>
    </source>
</evidence>
<feature type="domain" description="SPOR" evidence="1">
    <location>
        <begin position="132"/>
        <end position="211"/>
    </location>
</feature>
<accession>A0A7W8G6Q3</accession>
<dbReference type="InterPro" id="IPR007730">
    <property type="entry name" value="SPOR-like_dom"/>
</dbReference>
<dbReference type="InterPro" id="IPR036680">
    <property type="entry name" value="SPOR-like_sf"/>
</dbReference>
<dbReference type="EMBL" id="JACHFQ010000001">
    <property type="protein sequence ID" value="MBB5224744.1"/>
    <property type="molecule type" value="Genomic_DNA"/>
</dbReference>
<dbReference type="Gene3D" id="3.30.70.1070">
    <property type="entry name" value="Sporulation related repeat"/>
    <property type="match status" value="1"/>
</dbReference>
<dbReference type="Pfam" id="PF05036">
    <property type="entry name" value="SPOR"/>
    <property type="match status" value="2"/>
</dbReference>
<dbReference type="GO" id="GO:0042834">
    <property type="term" value="F:peptidoglycan binding"/>
    <property type="evidence" value="ECO:0007669"/>
    <property type="project" value="InterPro"/>
</dbReference>